<dbReference type="GO" id="GO:0016020">
    <property type="term" value="C:membrane"/>
    <property type="evidence" value="ECO:0007669"/>
    <property type="project" value="UniProtKB-SubCell"/>
</dbReference>
<dbReference type="AlphaFoldDB" id="A0A0M0J6B1"/>
<dbReference type="Pfam" id="PF00213">
    <property type="entry name" value="OSCP"/>
    <property type="match status" value="1"/>
</dbReference>
<keyword evidence="6" id="KW-0472">Membrane</keyword>
<dbReference type="PRINTS" id="PR00125">
    <property type="entry name" value="ATPASEDELTA"/>
</dbReference>
<evidence type="ECO:0000256" key="7">
    <source>
        <dbReference type="ARBA" id="ARBA00023310"/>
    </source>
</evidence>
<dbReference type="Proteomes" id="UP000037460">
    <property type="component" value="Unassembled WGS sequence"/>
</dbReference>
<evidence type="ECO:0000256" key="4">
    <source>
        <dbReference type="ARBA" id="ARBA00022781"/>
    </source>
</evidence>
<evidence type="ECO:0000256" key="3">
    <source>
        <dbReference type="ARBA" id="ARBA00022448"/>
    </source>
</evidence>
<gene>
    <name evidence="8" type="ORF">Ctob_000702</name>
</gene>
<dbReference type="HAMAP" id="MF_01416">
    <property type="entry name" value="ATP_synth_delta_bact"/>
    <property type="match status" value="1"/>
</dbReference>
<organism evidence="8 9">
    <name type="scientific">Chrysochromulina tobinii</name>
    <dbReference type="NCBI Taxonomy" id="1460289"/>
    <lineage>
        <taxon>Eukaryota</taxon>
        <taxon>Haptista</taxon>
        <taxon>Haptophyta</taxon>
        <taxon>Prymnesiophyceae</taxon>
        <taxon>Prymnesiales</taxon>
        <taxon>Chrysochromulinaceae</taxon>
        <taxon>Chrysochromulina</taxon>
    </lineage>
</organism>
<comment type="similarity">
    <text evidence="2">Belongs to the ATPase delta chain family.</text>
</comment>
<dbReference type="NCBIfam" id="TIGR01145">
    <property type="entry name" value="ATP_synt_delta"/>
    <property type="match status" value="1"/>
</dbReference>
<dbReference type="InterPro" id="IPR000711">
    <property type="entry name" value="ATPase_OSCP/dsu"/>
</dbReference>
<keyword evidence="3" id="KW-0813">Transport</keyword>
<name>A0A0M0J6B1_9EUKA</name>
<evidence type="ECO:0000256" key="6">
    <source>
        <dbReference type="ARBA" id="ARBA00023136"/>
    </source>
</evidence>
<reference evidence="9" key="1">
    <citation type="journal article" date="2015" name="PLoS Genet.">
        <title>Genome Sequence and Transcriptome Analyses of Chrysochromulina tobin: Metabolic Tools for Enhanced Algal Fitness in the Prominent Order Prymnesiales (Haptophyceae).</title>
        <authorList>
            <person name="Hovde B.T."/>
            <person name="Deodato C.R."/>
            <person name="Hunsperger H.M."/>
            <person name="Ryken S.A."/>
            <person name="Yost W."/>
            <person name="Jha R.K."/>
            <person name="Patterson J."/>
            <person name="Monnat R.J. Jr."/>
            <person name="Barlow S.B."/>
            <person name="Starkenburg S.R."/>
            <person name="Cattolico R.A."/>
        </authorList>
    </citation>
    <scope>NUCLEOTIDE SEQUENCE</scope>
    <source>
        <strain evidence="9">CCMP291</strain>
    </source>
</reference>
<keyword evidence="4" id="KW-0375">Hydrogen ion transport</keyword>
<protein>
    <submittedName>
        <fullName evidence="8">ATP synthase subunit mitochondrial</fullName>
    </submittedName>
</protein>
<dbReference type="GO" id="GO:0046933">
    <property type="term" value="F:proton-transporting ATP synthase activity, rotational mechanism"/>
    <property type="evidence" value="ECO:0007669"/>
    <property type="project" value="InterPro"/>
</dbReference>
<dbReference type="PANTHER" id="PTHR11910">
    <property type="entry name" value="ATP SYNTHASE DELTA CHAIN"/>
    <property type="match status" value="1"/>
</dbReference>
<accession>A0A0M0J6B1</accession>
<dbReference type="EMBL" id="JWZX01003306">
    <property type="protein sequence ID" value="KOO22154.1"/>
    <property type="molecule type" value="Genomic_DNA"/>
</dbReference>
<dbReference type="SUPFAM" id="SSF47928">
    <property type="entry name" value="N-terminal domain of the delta subunit of the F1F0-ATP synthase"/>
    <property type="match status" value="1"/>
</dbReference>
<sequence length="201" mass="21267">MALRMLGRRSMSAAAAPVTKFGTPGRYANAIYAAAAQKNALAAVTDDLSLLKETLKASATLHHFVTNPSIPRETKASGIVKLLTSAKADVVTKNAMATLAEGGRMHDVFKVIDNYMEIITAAKGEVNAVITSAAPLPEEEKAAIRAQLVSFLDKGQTKVESVFKVDASLVSGITVEIGDKFLDASVATQLKKLHSLLKTSI</sequence>
<evidence type="ECO:0000256" key="1">
    <source>
        <dbReference type="ARBA" id="ARBA00004370"/>
    </source>
</evidence>
<comment type="subcellular location">
    <subcellularLocation>
        <location evidence="1">Membrane</location>
    </subcellularLocation>
</comment>
<evidence type="ECO:0000313" key="8">
    <source>
        <dbReference type="EMBL" id="KOO22154.1"/>
    </source>
</evidence>
<dbReference type="InterPro" id="IPR026015">
    <property type="entry name" value="ATP_synth_OSCP/delta_N_sf"/>
</dbReference>
<keyword evidence="7" id="KW-0066">ATP synthesis</keyword>
<dbReference type="OrthoDB" id="1262810at2759"/>
<comment type="caution">
    <text evidence="8">The sequence shown here is derived from an EMBL/GenBank/DDBJ whole genome shotgun (WGS) entry which is preliminary data.</text>
</comment>
<evidence type="ECO:0000256" key="2">
    <source>
        <dbReference type="ARBA" id="ARBA00007046"/>
    </source>
</evidence>
<evidence type="ECO:0000313" key="9">
    <source>
        <dbReference type="Proteomes" id="UP000037460"/>
    </source>
</evidence>
<dbReference type="Gene3D" id="1.10.520.20">
    <property type="entry name" value="N-terminal domain of the delta subunit of the F1F0-ATP synthase"/>
    <property type="match status" value="1"/>
</dbReference>
<keyword evidence="9" id="KW-1185">Reference proteome</keyword>
<proteinExistence type="inferred from homology"/>
<keyword evidence="5" id="KW-0406">Ion transport</keyword>
<evidence type="ECO:0000256" key="5">
    <source>
        <dbReference type="ARBA" id="ARBA00023065"/>
    </source>
</evidence>